<dbReference type="InterPro" id="IPR018647">
    <property type="entry name" value="SLFN_3-like_DNA/RNA_helicase"/>
</dbReference>
<dbReference type="Gene3D" id="3.40.50.300">
    <property type="entry name" value="P-loop containing nucleotide triphosphate hydrolases"/>
    <property type="match status" value="1"/>
</dbReference>
<dbReference type="RefSeq" id="WP_186872259.1">
    <property type="nucleotide sequence ID" value="NZ_JACOOR010000012.1"/>
</dbReference>
<comment type="caution">
    <text evidence="2">The sequence shown here is derived from an EMBL/GenBank/DDBJ whole genome shotgun (WGS) entry which is preliminary data.</text>
</comment>
<name>A0A923LFG7_9FIRM</name>
<dbReference type="InterPro" id="IPR027417">
    <property type="entry name" value="P-loop_NTPase"/>
</dbReference>
<evidence type="ECO:0000259" key="1">
    <source>
        <dbReference type="Pfam" id="PF09848"/>
    </source>
</evidence>
<proteinExistence type="predicted"/>
<feature type="domain" description="Schlafen group 3-like DNA/RNA helicase" evidence="1">
    <location>
        <begin position="213"/>
        <end position="391"/>
    </location>
</feature>
<protein>
    <submittedName>
        <fullName evidence="2">DUF2075 domain-containing protein</fullName>
    </submittedName>
</protein>
<evidence type="ECO:0000313" key="2">
    <source>
        <dbReference type="EMBL" id="MBC5661139.1"/>
    </source>
</evidence>
<evidence type="ECO:0000313" key="3">
    <source>
        <dbReference type="Proteomes" id="UP000649345"/>
    </source>
</evidence>
<dbReference type="SUPFAM" id="SSF52540">
    <property type="entry name" value="P-loop containing nucleoside triphosphate hydrolases"/>
    <property type="match status" value="1"/>
</dbReference>
<dbReference type="AlphaFoldDB" id="A0A923LFG7"/>
<accession>A0A923LFG7</accession>
<reference evidence="2" key="1">
    <citation type="submission" date="2020-08" db="EMBL/GenBank/DDBJ databases">
        <title>Genome public.</title>
        <authorList>
            <person name="Liu C."/>
            <person name="Sun Q."/>
        </authorList>
    </citation>
    <scope>NUCLEOTIDE SEQUENCE</scope>
    <source>
        <strain evidence="2">NSJ-68</strain>
    </source>
</reference>
<gene>
    <name evidence="2" type="ORF">H8S44_15420</name>
</gene>
<keyword evidence="3" id="KW-1185">Reference proteome</keyword>
<organism evidence="2 3">
    <name type="scientific">Anaerosacchariphilus hominis</name>
    <dbReference type="NCBI Taxonomy" id="2763017"/>
    <lineage>
        <taxon>Bacteria</taxon>
        <taxon>Bacillati</taxon>
        <taxon>Bacillota</taxon>
        <taxon>Clostridia</taxon>
        <taxon>Lachnospirales</taxon>
        <taxon>Lachnospiraceae</taxon>
        <taxon>Anaerosacchariphilus</taxon>
    </lineage>
</organism>
<dbReference type="EMBL" id="JACOOR010000012">
    <property type="protein sequence ID" value="MBC5661139.1"/>
    <property type="molecule type" value="Genomic_DNA"/>
</dbReference>
<dbReference type="Proteomes" id="UP000649345">
    <property type="component" value="Unassembled WGS sequence"/>
</dbReference>
<sequence>MRAVNLYTLTRKIDDEIYAMYESALSDREEPIRIRIEEINQIAGLVNNFIFHRATAECFDNWFYSFSIPHIGKEFDLLKIGTNKIAVNIELKSQEVPAEKIEYQLLQNRYYLSHIADNIYSFSLVAGADGNSKLYVLDGKLKATTFQDILNKICEVQNPINDKLEDYFKPRDYLVSPLNTPKKFIHGTYFLNVQQNEIKRKIINGINGNNKIWGIQGAAGTGKSLLLYDIAKTVSSEFRVCVIHSGIICEGHKILNSCLQNVSVIEAKAISEELISQYDIICVDEAQRLYKSSVDMILTAYEVGVIRGVIFAYDFAQVLSRTEFARNNPKRLKEVVGFREEKLSDRIRTNKELYSFIRNLLRLGDKAKQHIEYKNVDILYANDVDEADRLVEIYKGKGYIPITFTPSHYVSSSIDHYSRYINSHEVIGQEFDYVLVVIDNNFRYDTNGDLTAREHPNPEYLFPRLFYQNISRAREKLCIVVMNNQELFGKLLCIKCGE</sequence>
<dbReference type="Pfam" id="PF09848">
    <property type="entry name" value="SLFN-g3_helicase"/>
    <property type="match status" value="1"/>
</dbReference>